<dbReference type="PANTHER" id="PTHR13366">
    <property type="entry name" value="MALARIA ANTIGEN-RELATED"/>
    <property type="match status" value="1"/>
</dbReference>
<dbReference type="SUPFAM" id="SSF48371">
    <property type="entry name" value="ARM repeat"/>
    <property type="match status" value="1"/>
</dbReference>
<gene>
    <name evidence="3" type="ORF">QBZ16_003732</name>
</gene>
<evidence type="ECO:0000313" key="4">
    <source>
        <dbReference type="Proteomes" id="UP001255856"/>
    </source>
</evidence>
<dbReference type="Gene3D" id="1.25.10.10">
    <property type="entry name" value="Leucine-rich Repeat Variant"/>
    <property type="match status" value="1"/>
</dbReference>
<protein>
    <recommendedName>
        <fullName evidence="2">DUF4042 domain-containing protein</fullName>
    </recommendedName>
</protein>
<accession>A0AAD9MH22</accession>
<organism evidence="3 4">
    <name type="scientific">Prototheca wickerhamii</name>
    <dbReference type="NCBI Taxonomy" id="3111"/>
    <lineage>
        <taxon>Eukaryota</taxon>
        <taxon>Viridiplantae</taxon>
        <taxon>Chlorophyta</taxon>
        <taxon>core chlorophytes</taxon>
        <taxon>Trebouxiophyceae</taxon>
        <taxon>Chlorellales</taxon>
        <taxon>Chlorellaceae</taxon>
        <taxon>Prototheca</taxon>
    </lineage>
</organism>
<evidence type="ECO:0000256" key="1">
    <source>
        <dbReference type="SAM" id="MobiDB-lite"/>
    </source>
</evidence>
<evidence type="ECO:0000313" key="3">
    <source>
        <dbReference type="EMBL" id="KAK2077864.1"/>
    </source>
</evidence>
<feature type="region of interest" description="Disordered" evidence="1">
    <location>
        <begin position="1"/>
        <end position="36"/>
    </location>
</feature>
<reference evidence="3" key="1">
    <citation type="submission" date="2021-01" db="EMBL/GenBank/DDBJ databases">
        <authorList>
            <person name="Eckstrom K.M.E."/>
        </authorList>
    </citation>
    <scope>NUCLEOTIDE SEQUENCE</scope>
    <source>
        <strain evidence="3">UVCC 0001</strain>
    </source>
</reference>
<keyword evidence="4" id="KW-1185">Reference proteome</keyword>
<dbReference type="InterPro" id="IPR016024">
    <property type="entry name" value="ARM-type_fold"/>
</dbReference>
<dbReference type="Pfam" id="PF13251">
    <property type="entry name" value="DUF4042"/>
    <property type="match status" value="1"/>
</dbReference>
<dbReference type="InterPro" id="IPR052107">
    <property type="entry name" value="HEAT6"/>
</dbReference>
<dbReference type="InterPro" id="IPR011989">
    <property type="entry name" value="ARM-like"/>
</dbReference>
<sequence>MAQSARWSGRVAPAPPRALSGAGEESSGESEGESGDARTALRLAALTSLMAGVRLRKPIFRSSWIVLFEERVPDRTGPSTPGASGSSLITLLRHDPAPRVRQAAAALAEALFEGPAQRSYLRVASTGRGTTSFVSLSEQLGRLVERLHAVFLQLALKNERNPRAAGAILRALSALSLGTPYGSLDAHLFATTAEALMEGLAAAIDRQLQSRQWRPQDVAAAFAAQSLVWHLEAGRRALLLGAVASRVEAFLGSIDAALEAPAQSRTAAHLVAGVRQLVCPDGVGGAHDRVATHVPGPEQGVLMRLTGAALHSQSSEIRTAGCDLMAALAEHLLAHSGAADVRPGAADDPWQCNDWLPDAARDAEPSVRAASVRCAGALLRAAWRAAPSLGSPAPLAMSHAEDALRRGTGDASPAVRTAVAQQLATLADAAIPPGQLSPVFWESSSAADARLSTVFIILEDSLAPPGSVAGPPSLEKESATLKRQWAACDAAGAWLLAAPDAPSEGQLSSLLVDAMERSGSTRTRAMAAEHLSRWVSKVKQDPTRVVSELGSRLDALIADVTAETEVCEPALTPADWQNVRRLKESLLHLKRLVVWEDLGGGGD</sequence>
<dbReference type="Proteomes" id="UP001255856">
    <property type="component" value="Unassembled WGS sequence"/>
</dbReference>
<feature type="domain" description="DUF4042" evidence="2">
    <location>
        <begin position="41"/>
        <end position="198"/>
    </location>
</feature>
<dbReference type="AlphaFoldDB" id="A0AAD9MH22"/>
<dbReference type="InterPro" id="IPR025283">
    <property type="entry name" value="DUF4042"/>
</dbReference>
<dbReference type="EMBL" id="JASFZW010000005">
    <property type="protein sequence ID" value="KAK2077864.1"/>
    <property type="molecule type" value="Genomic_DNA"/>
</dbReference>
<comment type="caution">
    <text evidence="3">The sequence shown here is derived from an EMBL/GenBank/DDBJ whole genome shotgun (WGS) entry which is preliminary data.</text>
</comment>
<dbReference type="PANTHER" id="PTHR13366:SF0">
    <property type="entry name" value="HEAT REPEAT-CONTAINING PROTEIN 6"/>
    <property type="match status" value="1"/>
</dbReference>
<evidence type="ECO:0000259" key="2">
    <source>
        <dbReference type="Pfam" id="PF13251"/>
    </source>
</evidence>
<proteinExistence type="predicted"/>
<name>A0AAD9MH22_PROWI</name>